<dbReference type="OrthoDB" id="5101741at2759"/>
<feature type="transmembrane region" description="Helical" evidence="1">
    <location>
        <begin position="131"/>
        <end position="154"/>
    </location>
</feature>
<name>A0A9P9EHH1_9HYPO</name>
<keyword evidence="1" id="KW-0472">Membrane</keyword>
<evidence type="ECO:0000313" key="3">
    <source>
        <dbReference type="Proteomes" id="UP000717696"/>
    </source>
</evidence>
<gene>
    <name evidence="2" type="ORF">B0J13DRAFT_73396</name>
</gene>
<reference evidence="2" key="1">
    <citation type="journal article" date="2021" name="Nat. Commun.">
        <title>Genetic determinants of endophytism in the Arabidopsis root mycobiome.</title>
        <authorList>
            <person name="Mesny F."/>
            <person name="Miyauchi S."/>
            <person name="Thiergart T."/>
            <person name="Pickel B."/>
            <person name="Atanasova L."/>
            <person name="Karlsson M."/>
            <person name="Huettel B."/>
            <person name="Barry K.W."/>
            <person name="Haridas S."/>
            <person name="Chen C."/>
            <person name="Bauer D."/>
            <person name="Andreopoulos W."/>
            <person name="Pangilinan J."/>
            <person name="LaButti K."/>
            <person name="Riley R."/>
            <person name="Lipzen A."/>
            <person name="Clum A."/>
            <person name="Drula E."/>
            <person name="Henrissat B."/>
            <person name="Kohler A."/>
            <person name="Grigoriev I.V."/>
            <person name="Martin F.M."/>
            <person name="Hacquard S."/>
        </authorList>
    </citation>
    <scope>NUCLEOTIDE SEQUENCE</scope>
    <source>
        <strain evidence="2">MPI-CAGE-AT-0021</strain>
    </source>
</reference>
<sequence>MRDDDAININNCYRLALNNESTATALRGTLRVVMDPYEFSVVDIAAYRANFAVDEDQREHLQRCWSHQNCDGCLNTAQCSWCPYTSSCVPNSYSIPALAPAYDDKICPHWSEKWEIRTRPLGCHVSTITTLTTIVTIASTLALVGLLFGLVFGIHRLRRYNKEHPGWWRALRRRWWSVLRRRRGEEEPLLGGHGASQANGGGS</sequence>
<protein>
    <recommendedName>
        <fullName evidence="4">PSI domain-containing protein</fullName>
    </recommendedName>
</protein>
<evidence type="ECO:0008006" key="4">
    <source>
        <dbReference type="Google" id="ProtNLM"/>
    </source>
</evidence>
<proteinExistence type="predicted"/>
<keyword evidence="1" id="KW-1133">Transmembrane helix</keyword>
<dbReference type="AlphaFoldDB" id="A0A9P9EHH1"/>
<accession>A0A9P9EHH1</accession>
<dbReference type="EMBL" id="JAGMUU010000015">
    <property type="protein sequence ID" value="KAH7137181.1"/>
    <property type="molecule type" value="Genomic_DNA"/>
</dbReference>
<evidence type="ECO:0000256" key="1">
    <source>
        <dbReference type="SAM" id="Phobius"/>
    </source>
</evidence>
<keyword evidence="1" id="KW-0812">Transmembrane</keyword>
<organism evidence="2 3">
    <name type="scientific">Dactylonectria estremocensis</name>
    <dbReference type="NCBI Taxonomy" id="1079267"/>
    <lineage>
        <taxon>Eukaryota</taxon>
        <taxon>Fungi</taxon>
        <taxon>Dikarya</taxon>
        <taxon>Ascomycota</taxon>
        <taxon>Pezizomycotina</taxon>
        <taxon>Sordariomycetes</taxon>
        <taxon>Hypocreomycetidae</taxon>
        <taxon>Hypocreales</taxon>
        <taxon>Nectriaceae</taxon>
        <taxon>Dactylonectria</taxon>
    </lineage>
</organism>
<comment type="caution">
    <text evidence="2">The sequence shown here is derived from an EMBL/GenBank/DDBJ whole genome shotgun (WGS) entry which is preliminary data.</text>
</comment>
<evidence type="ECO:0000313" key="2">
    <source>
        <dbReference type="EMBL" id="KAH7137181.1"/>
    </source>
</evidence>
<dbReference type="Proteomes" id="UP000717696">
    <property type="component" value="Unassembled WGS sequence"/>
</dbReference>
<keyword evidence="3" id="KW-1185">Reference proteome</keyword>